<keyword evidence="3" id="KW-1185">Reference proteome</keyword>
<accession>A0A387HN38</accession>
<evidence type="ECO:0000313" key="2">
    <source>
        <dbReference type="EMBL" id="AYG82242.1"/>
    </source>
</evidence>
<sequence>MKTKPGALALLVSLTLSTLTGCSMSDSKDSHEIPSAGISTSSDAADSMVRVSSALYDLIGVKGKASETQPGVTECSGKDRDKYFTIFHPWNITPTKTTAAELDAVMERLKKELPKHGWEIVEYGRDTSKSKNLSLTADNDEQKVSVKLASYAKDTPPSLGLMVVSGCYQIPEGKKIERF</sequence>
<proteinExistence type="predicted"/>
<dbReference type="KEGG" id="shun:DWB77_04412"/>
<dbReference type="RefSeq" id="WP_120722859.1">
    <property type="nucleotide sequence ID" value="NZ_CP032698.1"/>
</dbReference>
<gene>
    <name evidence="2" type="ORF">DWB77_04412</name>
</gene>
<dbReference type="AlphaFoldDB" id="A0A387HN38"/>
<keyword evidence="1" id="KW-0732">Signal</keyword>
<evidence type="ECO:0000313" key="3">
    <source>
        <dbReference type="Proteomes" id="UP000271554"/>
    </source>
</evidence>
<reference evidence="2 3" key="1">
    <citation type="submission" date="2018-10" db="EMBL/GenBank/DDBJ databases">
        <title>Relationship between Morphology and Antimicrobial Activity in Streptomyces.</title>
        <authorList>
            <person name="Kang H.J."/>
            <person name="Kim S.B."/>
        </authorList>
    </citation>
    <scope>NUCLEOTIDE SEQUENCE [LARGE SCALE GENOMIC DNA]</scope>
    <source>
        <strain evidence="2 3">BH38</strain>
    </source>
</reference>
<organism evidence="2 3">
    <name type="scientific">Streptomyces hundungensis</name>
    <dbReference type="NCBI Taxonomy" id="1077946"/>
    <lineage>
        <taxon>Bacteria</taxon>
        <taxon>Bacillati</taxon>
        <taxon>Actinomycetota</taxon>
        <taxon>Actinomycetes</taxon>
        <taxon>Kitasatosporales</taxon>
        <taxon>Streptomycetaceae</taxon>
        <taxon>Streptomyces</taxon>
    </lineage>
</organism>
<dbReference type="Proteomes" id="UP000271554">
    <property type="component" value="Chromosome"/>
</dbReference>
<evidence type="ECO:0000256" key="1">
    <source>
        <dbReference type="SAM" id="SignalP"/>
    </source>
</evidence>
<name>A0A387HN38_9ACTN</name>
<evidence type="ECO:0008006" key="4">
    <source>
        <dbReference type="Google" id="ProtNLM"/>
    </source>
</evidence>
<protein>
    <recommendedName>
        <fullName evidence="4">Lipoprotein</fullName>
    </recommendedName>
</protein>
<feature type="chain" id="PRO_5017292447" description="Lipoprotein" evidence="1">
    <location>
        <begin position="26"/>
        <end position="179"/>
    </location>
</feature>
<dbReference type="OrthoDB" id="4282368at2"/>
<dbReference type="EMBL" id="CP032698">
    <property type="protein sequence ID" value="AYG82242.1"/>
    <property type="molecule type" value="Genomic_DNA"/>
</dbReference>
<dbReference type="PROSITE" id="PS51257">
    <property type="entry name" value="PROKAR_LIPOPROTEIN"/>
    <property type="match status" value="1"/>
</dbReference>
<feature type="signal peptide" evidence="1">
    <location>
        <begin position="1"/>
        <end position="25"/>
    </location>
</feature>